<dbReference type="InterPro" id="IPR045422">
    <property type="entry name" value="DUF6511"/>
</dbReference>
<reference evidence="1 2" key="1">
    <citation type="submission" date="2018-05" db="EMBL/GenBank/DDBJ databases">
        <title>Integrated omic analyses show evidence that a Ca. Accumulibacter phosphatis strain performs denitrification under micro-aerobic conditions.</title>
        <authorList>
            <person name="Camejo P.Y."/>
            <person name="Katherine M.D."/>
            <person name="Daniel N.R."/>
        </authorList>
    </citation>
    <scope>NUCLEOTIDE SEQUENCE [LARGE SCALE GENOMIC DNA]</scope>
    <source>
        <strain evidence="1">UW-LDO-IC</strain>
    </source>
</reference>
<gene>
    <name evidence="1" type="ORF">DVS81_01810</name>
</gene>
<evidence type="ECO:0000313" key="2">
    <source>
        <dbReference type="Proteomes" id="UP000253831"/>
    </source>
</evidence>
<sequence length="107" mass="12160">MLCDVCRRDYRGFGYSPRLTRQSGPDLWACSMRCLDIIGRLKGMIDPNKHEEAALRQASAVGGEYVESLGRTNLAQWSAHEWSTLIDVVVTAFQDHLREAYNQDPPF</sequence>
<dbReference type="Proteomes" id="UP000253831">
    <property type="component" value="Unassembled WGS sequence"/>
</dbReference>
<organism evidence="1 2">
    <name type="scientific">Candidatus Accumulibacter meliphilus</name>
    <dbReference type="NCBI Taxonomy" id="2211374"/>
    <lineage>
        <taxon>Bacteria</taxon>
        <taxon>Pseudomonadati</taxon>
        <taxon>Pseudomonadota</taxon>
        <taxon>Betaproteobacteria</taxon>
        <taxon>Candidatus Accumulibacter</taxon>
    </lineage>
</organism>
<accession>A0A369XVS0</accession>
<dbReference type="Pfam" id="PF20121">
    <property type="entry name" value="DUF6511"/>
    <property type="match status" value="1"/>
</dbReference>
<name>A0A369XVS0_9PROT</name>
<dbReference type="AlphaFoldDB" id="A0A369XVS0"/>
<proteinExistence type="predicted"/>
<dbReference type="EMBL" id="QPGA01000001">
    <property type="protein sequence ID" value="RDE52509.1"/>
    <property type="molecule type" value="Genomic_DNA"/>
</dbReference>
<protein>
    <submittedName>
        <fullName evidence="1">Uncharacterized protein</fullName>
    </submittedName>
</protein>
<evidence type="ECO:0000313" key="1">
    <source>
        <dbReference type="EMBL" id="RDE52509.1"/>
    </source>
</evidence>
<comment type="caution">
    <text evidence="1">The sequence shown here is derived from an EMBL/GenBank/DDBJ whole genome shotgun (WGS) entry which is preliminary data.</text>
</comment>